<accession>A0A371BH98</accession>
<protein>
    <submittedName>
        <fullName evidence="2">Uncharacterized protein</fullName>
    </submittedName>
</protein>
<dbReference type="EMBL" id="QRGP01000001">
    <property type="protein sequence ID" value="RDV06930.1"/>
    <property type="molecule type" value="Genomic_DNA"/>
</dbReference>
<feature type="chain" id="PRO_5016679530" evidence="1">
    <location>
        <begin position="24"/>
        <end position="154"/>
    </location>
</feature>
<evidence type="ECO:0000313" key="3">
    <source>
        <dbReference type="Proteomes" id="UP000263833"/>
    </source>
</evidence>
<keyword evidence="1" id="KW-0732">Signal</keyword>
<gene>
    <name evidence="2" type="ORF">DXH95_05920</name>
</gene>
<evidence type="ECO:0000256" key="1">
    <source>
        <dbReference type="SAM" id="SignalP"/>
    </source>
</evidence>
<dbReference type="Proteomes" id="UP000263833">
    <property type="component" value="Unassembled WGS sequence"/>
</dbReference>
<proteinExistence type="predicted"/>
<reference evidence="3" key="1">
    <citation type="submission" date="2018-08" db="EMBL/GenBank/DDBJ databases">
        <authorList>
            <person name="Kim S.-J."/>
            <person name="Jung G.-Y."/>
        </authorList>
    </citation>
    <scope>NUCLEOTIDE SEQUENCE [LARGE SCALE GENOMIC DNA]</scope>
    <source>
        <strain evidence="3">GY_G</strain>
    </source>
</reference>
<feature type="signal peptide" evidence="1">
    <location>
        <begin position="1"/>
        <end position="23"/>
    </location>
</feature>
<evidence type="ECO:0000313" key="2">
    <source>
        <dbReference type="EMBL" id="RDV06930.1"/>
    </source>
</evidence>
<dbReference type="AlphaFoldDB" id="A0A371BH98"/>
<comment type="caution">
    <text evidence="2">The sequence shown here is derived from an EMBL/GenBank/DDBJ whole genome shotgun (WGS) entry which is preliminary data.</text>
</comment>
<dbReference type="RefSeq" id="WP_115548475.1">
    <property type="nucleotide sequence ID" value="NZ_QRGP01000001.1"/>
</dbReference>
<name>A0A371BH98_9SPHN</name>
<keyword evidence="3" id="KW-1185">Reference proteome</keyword>
<organism evidence="2 3">
    <name type="scientific">Sphingorhabdus pulchriflava</name>
    <dbReference type="NCBI Taxonomy" id="2292257"/>
    <lineage>
        <taxon>Bacteria</taxon>
        <taxon>Pseudomonadati</taxon>
        <taxon>Pseudomonadota</taxon>
        <taxon>Alphaproteobacteria</taxon>
        <taxon>Sphingomonadales</taxon>
        <taxon>Sphingomonadaceae</taxon>
        <taxon>Sphingorhabdus</taxon>
    </lineage>
</organism>
<sequence length="154" mass="15976">MHKMGSSVLIGAVAIVMASAAHAQFDLARAQKCSAVGMDWEKANKAGYPGRRKALKAVVDAAKADPVIGACFSEKIQKDLGIAAMNSSAIQGWAAVIKTSTNNLTAAQEQAAADQCPASTLVIAGWNAFYAGRRDISTAIDKSAQDKHKALCGA</sequence>